<dbReference type="PROSITE" id="PS51257">
    <property type="entry name" value="PROKAR_LIPOPROTEIN"/>
    <property type="match status" value="1"/>
</dbReference>
<accession>A0AAD8KPV9</accession>
<dbReference type="Proteomes" id="UP001229421">
    <property type="component" value="Unassembled WGS sequence"/>
</dbReference>
<comment type="caution">
    <text evidence="1">The sequence shown here is derived from an EMBL/GenBank/DDBJ whole genome shotgun (WGS) entry which is preliminary data.</text>
</comment>
<proteinExistence type="predicted"/>
<name>A0AAD8KPV9_TARER</name>
<dbReference type="EMBL" id="JAUHHV010000005">
    <property type="protein sequence ID" value="KAK1425066.1"/>
    <property type="molecule type" value="Genomic_DNA"/>
</dbReference>
<reference evidence="1" key="1">
    <citation type="journal article" date="2023" name="bioRxiv">
        <title>Improved chromosome-level genome assembly for marigold (Tagetes erecta).</title>
        <authorList>
            <person name="Jiang F."/>
            <person name="Yuan L."/>
            <person name="Wang S."/>
            <person name="Wang H."/>
            <person name="Xu D."/>
            <person name="Wang A."/>
            <person name="Fan W."/>
        </authorList>
    </citation>
    <scope>NUCLEOTIDE SEQUENCE</scope>
    <source>
        <strain evidence="1">WSJ</strain>
        <tissue evidence="1">Leaf</tissue>
    </source>
</reference>
<gene>
    <name evidence="1" type="ORF">QVD17_20410</name>
</gene>
<organism evidence="1 2">
    <name type="scientific">Tagetes erecta</name>
    <name type="common">African marigold</name>
    <dbReference type="NCBI Taxonomy" id="13708"/>
    <lineage>
        <taxon>Eukaryota</taxon>
        <taxon>Viridiplantae</taxon>
        <taxon>Streptophyta</taxon>
        <taxon>Embryophyta</taxon>
        <taxon>Tracheophyta</taxon>
        <taxon>Spermatophyta</taxon>
        <taxon>Magnoliopsida</taxon>
        <taxon>eudicotyledons</taxon>
        <taxon>Gunneridae</taxon>
        <taxon>Pentapetalae</taxon>
        <taxon>asterids</taxon>
        <taxon>campanulids</taxon>
        <taxon>Asterales</taxon>
        <taxon>Asteraceae</taxon>
        <taxon>Asteroideae</taxon>
        <taxon>Heliantheae alliance</taxon>
        <taxon>Tageteae</taxon>
        <taxon>Tagetes</taxon>
    </lineage>
</organism>
<sequence>MGIKTSNGPGCAVTSSNSTATTGCLCSNAHDIHTHHILASSSSSLFLYIHTLTHSLSLHALMHNKLTIHITHFHFQSNTIQ</sequence>
<evidence type="ECO:0000313" key="1">
    <source>
        <dbReference type="EMBL" id="KAK1425066.1"/>
    </source>
</evidence>
<evidence type="ECO:0000313" key="2">
    <source>
        <dbReference type="Proteomes" id="UP001229421"/>
    </source>
</evidence>
<keyword evidence="2" id="KW-1185">Reference proteome</keyword>
<protein>
    <submittedName>
        <fullName evidence="1">Uncharacterized protein</fullName>
    </submittedName>
</protein>
<dbReference type="AlphaFoldDB" id="A0AAD8KPV9"/>